<organism evidence="8 9">
    <name type="scientific">Argiope bruennichi</name>
    <name type="common">Wasp spider</name>
    <name type="synonym">Aranea bruennichi</name>
    <dbReference type="NCBI Taxonomy" id="94029"/>
    <lineage>
        <taxon>Eukaryota</taxon>
        <taxon>Metazoa</taxon>
        <taxon>Ecdysozoa</taxon>
        <taxon>Arthropoda</taxon>
        <taxon>Chelicerata</taxon>
        <taxon>Arachnida</taxon>
        <taxon>Araneae</taxon>
        <taxon>Araneomorphae</taxon>
        <taxon>Entelegynae</taxon>
        <taxon>Araneoidea</taxon>
        <taxon>Araneidae</taxon>
        <taxon>Argiope</taxon>
    </lineage>
</organism>
<dbReference type="InterPro" id="IPR045072">
    <property type="entry name" value="MKRN-like"/>
</dbReference>
<evidence type="ECO:0000259" key="7">
    <source>
        <dbReference type="PROSITE" id="PS50089"/>
    </source>
</evidence>
<evidence type="ECO:0000256" key="5">
    <source>
        <dbReference type="PROSITE-ProRule" id="PRU00175"/>
    </source>
</evidence>
<evidence type="ECO:0000256" key="3">
    <source>
        <dbReference type="ARBA" id="ARBA00022771"/>
    </source>
</evidence>
<dbReference type="SMART" id="SM00184">
    <property type="entry name" value="RING"/>
    <property type="match status" value="1"/>
</dbReference>
<dbReference type="InterPro" id="IPR017907">
    <property type="entry name" value="Znf_RING_CS"/>
</dbReference>
<dbReference type="PROSITE" id="PS50089">
    <property type="entry name" value="ZF_RING_2"/>
    <property type="match status" value="1"/>
</dbReference>
<evidence type="ECO:0000256" key="1">
    <source>
        <dbReference type="ARBA" id="ARBA00022679"/>
    </source>
</evidence>
<dbReference type="AlphaFoldDB" id="A0A8T0E6L8"/>
<dbReference type="PANTHER" id="PTHR11224:SF10">
    <property type="entry name" value="IP09428P-RELATED"/>
    <property type="match status" value="1"/>
</dbReference>
<evidence type="ECO:0000313" key="9">
    <source>
        <dbReference type="Proteomes" id="UP000807504"/>
    </source>
</evidence>
<dbReference type="InterPro" id="IPR013083">
    <property type="entry name" value="Znf_RING/FYVE/PHD"/>
</dbReference>
<keyword evidence="6" id="KW-0812">Transmembrane</keyword>
<keyword evidence="3 5" id="KW-0863">Zinc-finger</keyword>
<keyword evidence="4" id="KW-0862">Zinc</keyword>
<dbReference type="SUPFAM" id="SSF57850">
    <property type="entry name" value="RING/U-box"/>
    <property type="match status" value="1"/>
</dbReference>
<keyword evidence="6" id="KW-1133">Transmembrane helix</keyword>
<keyword evidence="1" id="KW-0808">Transferase</keyword>
<dbReference type="GO" id="GO:0008270">
    <property type="term" value="F:zinc ion binding"/>
    <property type="evidence" value="ECO:0007669"/>
    <property type="project" value="UniProtKB-KW"/>
</dbReference>
<sequence>MNDLKTSKKYPKRKMFYSGFDLIEYYVNSLFLKQKISAVYARRSGVFPKLLGNKENPLKCEICKKLVLEKMQYDERRFGLLENCPHVFCLTCIRKHRAGLQNTIISKKDGNNSKEHSPIPTACPVCKVESLYIMSSNIWFDDPNKKTRYLNLFKEETKDISCPWFKHGQGQCLYSKCAGHVLSEQRKEKYGYFRSFFGFIYIRQFLFLSYSIASIFH</sequence>
<keyword evidence="6" id="KW-0472">Membrane</keyword>
<gene>
    <name evidence="8" type="ORF">HNY73_019942</name>
</gene>
<evidence type="ECO:0000256" key="6">
    <source>
        <dbReference type="SAM" id="Phobius"/>
    </source>
</evidence>
<accession>A0A8T0E6L8</accession>
<dbReference type="EMBL" id="JABXBU010002230">
    <property type="protein sequence ID" value="KAF8766926.1"/>
    <property type="molecule type" value="Genomic_DNA"/>
</dbReference>
<evidence type="ECO:0000256" key="2">
    <source>
        <dbReference type="ARBA" id="ARBA00022723"/>
    </source>
</evidence>
<dbReference type="Gene3D" id="3.30.40.10">
    <property type="entry name" value="Zinc/RING finger domain, C3HC4 (zinc finger)"/>
    <property type="match status" value="1"/>
</dbReference>
<protein>
    <submittedName>
        <fullName evidence="8">Putative E3 ubiquitin-protein ligase like protein</fullName>
    </submittedName>
</protein>
<evidence type="ECO:0000256" key="4">
    <source>
        <dbReference type="ARBA" id="ARBA00022833"/>
    </source>
</evidence>
<dbReference type="PROSITE" id="PS00518">
    <property type="entry name" value="ZF_RING_1"/>
    <property type="match status" value="1"/>
</dbReference>
<proteinExistence type="predicted"/>
<dbReference type="InterPro" id="IPR001841">
    <property type="entry name" value="Znf_RING"/>
</dbReference>
<dbReference type="Proteomes" id="UP000807504">
    <property type="component" value="Unassembled WGS sequence"/>
</dbReference>
<reference evidence="8" key="1">
    <citation type="journal article" date="2020" name="bioRxiv">
        <title>Chromosome-level reference genome of the European wasp spider Argiope bruennichi: a resource for studies on range expansion and evolutionary adaptation.</title>
        <authorList>
            <person name="Sheffer M.M."/>
            <person name="Hoppe A."/>
            <person name="Krehenwinkel H."/>
            <person name="Uhl G."/>
            <person name="Kuss A.W."/>
            <person name="Jensen L."/>
            <person name="Jensen C."/>
            <person name="Gillespie R.G."/>
            <person name="Hoff K.J."/>
            <person name="Prost S."/>
        </authorList>
    </citation>
    <scope>NUCLEOTIDE SEQUENCE</scope>
</reference>
<keyword evidence="9" id="KW-1185">Reference proteome</keyword>
<dbReference type="GO" id="GO:0061630">
    <property type="term" value="F:ubiquitin protein ligase activity"/>
    <property type="evidence" value="ECO:0007669"/>
    <property type="project" value="InterPro"/>
</dbReference>
<evidence type="ECO:0000313" key="8">
    <source>
        <dbReference type="EMBL" id="KAF8766926.1"/>
    </source>
</evidence>
<dbReference type="GO" id="GO:0000209">
    <property type="term" value="P:protein polyubiquitination"/>
    <property type="evidence" value="ECO:0007669"/>
    <property type="project" value="InterPro"/>
</dbReference>
<keyword evidence="2" id="KW-0479">Metal-binding</keyword>
<dbReference type="PANTHER" id="PTHR11224">
    <property type="entry name" value="MAKORIN-RELATED"/>
    <property type="match status" value="1"/>
</dbReference>
<comment type="caution">
    <text evidence="8">The sequence shown here is derived from an EMBL/GenBank/DDBJ whole genome shotgun (WGS) entry which is preliminary data.</text>
</comment>
<reference evidence="8" key="2">
    <citation type="submission" date="2020-06" db="EMBL/GenBank/DDBJ databases">
        <authorList>
            <person name="Sheffer M."/>
        </authorList>
    </citation>
    <scope>NUCLEOTIDE SEQUENCE</scope>
</reference>
<feature type="domain" description="RING-type" evidence="7">
    <location>
        <begin position="60"/>
        <end position="127"/>
    </location>
</feature>
<name>A0A8T0E6L8_ARGBR</name>
<feature type="transmembrane region" description="Helical" evidence="6">
    <location>
        <begin position="196"/>
        <end position="216"/>
    </location>
</feature>